<accession>A0A0B4XKY4</accession>
<dbReference type="InterPro" id="IPR001387">
    <property type="entry name" value="Cro/C1-type_HTH"/>
</dbReference>
<keyword evidence="3" id="KW-1185">Reference proteome</keyword>
<protein>
    <submittedName>
        <fullName evidence="2">Transcriptional regulator</fullName>
    </submittedName>
</protein>
<dbReference type="STRING" id="391936.S7S_12560"/>
<sequence>MDSTTLGALVRRVRRRQQLTQQALAAAADVSTRFVHDLEHGKSTAALGLTLRVLAALGIEVQLVAPDGGDDVTP</sequence>
<evidence type="ECO:0000313" key="3">
    <source>
        <dbReference type="Proteomes" id="UP000006764"/>
    </source>
</evidence>
<dbReference type="HOGENOM" id="CLU_066192_47_3_6"/>
<dbReference type="RefSeq" id="WP_008738730.1">
    <property type="nucleotide sequence ID" value="NZ_CP004387.1"/>
</dbReference>
<dbReference type="GO" id="GO:0003677">
    <property type="term" value="F:DNA binding"/>
    <property type="evidence" value="ECO:0007669"/>
    <property type="project" value="InterPro"/>
</dbReference>
<dbReference type="Pfam" id="PF13560">
    <property type="entry name" value="HTH_31"/>
    <property type="match status" value="1"/>
</dbReference>
<dbReference type="Proteomes" id="UP000006764">
    <property type="component" value="Chromosome"/>
</dbReference>
<dbReference type="Gene3D" id="1.10.260.40">
    <property type="entry name" value="lambda repressor-like DNA-binding domains"/>
    <property type="match status" value="1"/>
</dbReference>
<organism evidence="2 3">
    <name type="scientific">Isoalcanivorax pacificus W11-5</name>
    <dbReference type="NCBI Taxonomy" id="391936"/>
    <lineage>
        <taxon>Bacteria</taxon>
        <taxon>Pseudomonadati</taxon>
        <taxon>Pseudomonadota</taxon>
        <taxon>Gammaproteobacteria</taxon>
        <taxon>Oceanospirillales</taxon>
        <taxon>Alcanivoracaceae</taxon>
        <taxon>Isoalcanivorax</taxon>
    </lineage>
</organism>
<name>A0A0B4XKY4_9GAMM</name>
<dbReference type="PROSITE" id="PS50943">
    <property type="entry name" value="HTH_CROC1"/>
    <property type="match status" value="1"/>
</dbReference>
<evidence type="ECO:0000313" key="2">
    <source>
        <dbReference type="EMBL" id="AJD48924.1"/>
    </source>
</evidence>
<dbReference type="InterPro" id="IPR010982">
    <property type="entry name" value="Lambda_DNA-bd_dom_sf"/>
</dbReference>
<evidence type="ECO:0000259" key="1">
    <source>
        <dbReference type="PROSITE" id="PS50943"/>
    </source>
</evidence>
<dbReference type="KEGG" id="apac:S7S_12560"/>
<feature type="domain" description="HTH cro/C1-type" evidence="1">
    <location>
        <begin position="10"/>
        <end position="64"/>
    </location>
</feature>
<dbReference type="EMBL" id="CP004387">
    <property type="protein sequence ID" value="AJD48924.1"/>
    <property type="molecule type" value="Genomic_DNA"/>
</dbReference>
<gene>
    <name evidence="2" type="ORF">S7S_12560</name>
</gene>
<dbReference type="SUPFAM" id="SSF47413">
    <property type="entry name" value="lambda repressor-like DNA-binding domains"/>
    <property type="match status" value="1"/>
</dbReference>
<dbReference type="OrthoDB" id="5422754at2"/>
<dbReference type="AlphaFoldDB" id="A0A0B4XKY4"/>
<dbReference type="SMART" id="SM00530">
    <property type="entry name" value="HTH_XRE"/>
    <property type="match status" value="1"/>
</dbReference>
<reference evidence="2 3" key="1">
    <citation type="journal article" date="2012" name="J. Bacteriol.">
        <title>Genome sequence of an alkane-degrading bacterium, Alcanivorax pacificus type strain W11-5, isolated from deep sea sediment.</title>
        <authorList>
            <person name="Lai Q."/>
            <person name="Shao Z."/>
        </authorList>
    </citation>
    <scope>NUCLEOTIDE SEQUENCE [LARGE SCALE GENOMIC DNA]</scope>
    <source>
        <strain evidence="2 3">W11-5</strain>
    </source>
</reference>
<proteinExistence type="predicted"/>